<comment type="subcellular location">
    <subcellularLocation>
        <location evidence="1">Membrane</location>
        <topology evidence="1">Multi-pass membrane protein</topology>
    </subcellularLocation>
</comment>
<keyword evidence="4 7" id="KW-0472">Membrane</keyword>
<organism evidence="9 11">
    <name type="scientific">Adineta ricciae</name>
    <name type="common">Rotifer</name>
    <dbReference type="NCBI Taxonomy" id="249248"/>
    <lineage>
        <taxon>Eukaryota</taxon>
        <taxon>Metazoa</taxon>
        <taxon>Spiralia</taxon>
        <taxon>Gnathifera</taxon>
        <taxon>Rotifera</taxon>
        <taxon>Eurotatoria</taxon>
        <taxon>Bdelloidea</taxon>
        <taxon>Adinetida</taxon>
        <taxon>Adinetidae</taxon>
        <taxon>Adineta</taxon>
    </lineage>
</organism>
<comment type="caution">
    <text evidence="9">The sequence shown here is derived from an EMBL/GenBank/DDBJ whole genome shotgun (WGS) entry which is preliminary data.</text>
</comment>
<feature type="transmembrane region" description="Helical" evidence="7">
    <location>
        <begin position="1177"/>
        <end position="1204"/>
    </location>
</feature>
<feature type="transmembrane region" description="Helical" evidence="7">
    <location>
        <begin position="661"/>
        <end position="681"/>
    </location>
</feature>
<evidence type="ECO:0000256" key="2">
    <source>
        <dbReference type="ARBA" id="ARBA00022692"/>
    </source>
</evidence>
<evidence type="ECO:0000259" key="8">
    <source>
        <dbReference type="PROSITE" id="PS50156"/>
    </source>
</evidence>
<feature type="transmembrane region" description="Helical" evidence="7">
    <location>
        <begin position="1149"/>
        <end position="1171"/>
    </location>
</feature>
<evidence type="ECO:0000313" key="9">
    <source>
        <dbReference type="EMBL" id="CAF1190253.1"/>
    </source>
</evidence>
<dbReference type="Proteomes" id="UP000663828">
    <property type="component" value="Unassembled WGS sequence"/>
</dbReference>
<evidence type="ECO:0000313" key="10">
    <source>
        <dbReference type="EMBL" id="CAF1427680.1"/>
    </source>
</evidence>
<dbReference type="GO" id="GO:0016020">
    <property type="term" value="C:membrane"/>
    <property type="evidence" value="ECO:0007669"/>
    <property type="project" value="UniProtKB-SubCell"/>
</dbReference>
<dbReference type="SUPFAM" id="SSF82866">
    <property type="entry name" value="Multidrug efflux transporter AcrB transmembrane domain"/>
    <property type="match status" value="2"/>
</dbReference>
<feature type="transmembrane region" description="Helical" evidence="7">
    <location>
        <begin position="1284"/>
        <end position="1310"/>
    </location>
</feature>
<feature type="transmembrane region" description="Helical" evidence="7">
    <location>
        <begin position="523"/>
        <end position="541"/>
    </location>
</feature>
<accession>A0A814VQ16</accession>
<keyword evidence="2 7" id="KW-0812">Transmembrane</keyword>
<evidence type="ECO:0000256" key="6">
    <source>
        <dbReference type="ARBA" id="ARBA00038046"/>
    </source>
</evidence>
<dbReference type="Gene3D" id="1.20.1640.10">
    <property type="entry name" value="Multidrug efflux transporter AcrB transmembrane domain"/>
    <property type="match status" value="2"/>
</dbReference>
<dbReference type="OrthoDB" id="193905at2759"/>
<dbReference type="EMBL" id="CAJNOR010001729">
    <property type="protein sequence ID" value="CAF1190253.1"/>
    <property type="molecule type" value="Genomic_DNA"/>
</dbReference>
<dbReference type="Pfam" id="PF02460">
    <property type="entry name" value="Patched"/>
    <property type="match status" value="1"/>
</dbReference>
<name>A0A814VQ16_ADIRI</name>
<keyword evidence="5" id="KW-0325">Glycoprotein</keyword>
<dbReference type="InterPro" id="IPR052081">
    <property type="entry name" value="Dispatched_Hh_regulator"/>
</dbReference>
<evidence type="ECO:0000256" key="7">
    <source>
        <dbReference type="SAM" id="Phobius"/>
    </source>
</evidence>
<evidence type="ECO:0000256" key="4">
    <source>
        <dbReference type="ARBA" id="ARBA00023136"/>
    </source>
</evidence>
<feature type="transmembrane region" description="Helical" evidence="7">
    <location>
        <begin position="18"/>
        <end position="38"/>
    </location>
</feature>
<evidence type="ECO:0000256" key="1">
    <source>
        <dbReference type="ARBA" id="ARBA00004141"/>
    </source>
</evidence>
<dbReference type="PROSITE" id="PS50156">
    <property type="entry name" value="SSD"/>
    <property type="match status" value="1"/>
</dbReference>
<gene>
    <name evidence="10" type="ORF">EDS130_LOCUS37976</name>
    <name evidence="9" type="ORF">XAT740_LOCUS23073</name>
</gene>
<reference evidence="9" key="1">
    <citation type="submission" date="2021-02" db="EMBL/GenBank/DDBJ databases">
        <authorList>
            <person name="Nowell W R."/>
        </authorList>
    </citation>
    <scope>NUCLEOTIDE SEQUENCE</scope>
</reference>
<keyword evidence="3 7" id="KW-1133">Transmembrane helix</keyword>
<feature type="transmembrane region" description="Helical" evidence="7">
    <location>
        <begin position="759"/>
        <end position="779"/>
    </location>
</feature>
<evidence type="ECO:0000256" key="5">
    <source>
        <dbReference type="ARBA" id="ARBA00023180"/>
    </source>
</evidence>
<feature type="domain" description="SSD" evidence="8">
    <location>
        <begin position="541"/>
        <end position="715"/>
    </location>
</feature>
<keyword evidence="11" id="KW-1185">Reference proteome</keyword>
<dbReference type="GO" id="GO:0022857">
    <property type="term" value="F:transmembrane transporter activity"/>
    <property type="evidence" value="ECO:0007669"/>
    <property type="project" value="TreeGrafter"/>
</dbReference>
<comment type="similarity">
    <text evidence="6">Belongs to the dispatched family.</text>
</comment>
<protein>
    <recommendedName>
        <fullName evidence="8">SSD domain-containing protein</fullName>
    </recommendedName>
</protein>
<proteinExistence type="inferred from homology"/>
<dbReference type="GO" id="GO:0007224">
    <property type="term" value="P:smoothened signaling pathway"/>
    <property type="evidence" value="ECO:0007669"/>
    <property type="project" value="TreeGrafter"/>
</dbReference>
<dbReference type="Proteomes" id="UP000663852">
    <property type="component" value="Unassembled WGS sequence"/>
</dbReference>
<dbReference type="PANTHER" id="PTHR45951:SF3">
    <property type="entry name" value="PROTEIN DISPATCHED"/>
    <property type="match status" value="1"/>
</dbReference>
<dbReference type="EMBL" id="CAJNOJ010000386">
    <property type="protein sequence ID" value="CAF1427680.1"/>
    <property type="molecule type" value="Genomic_DNA"/>
</dbReference>
<feature type="transmembrane region" description="Helical" evidence="7">
    <location>
        <begin position="546"/>
        <end position="565"/>
    </location>
</feature>
<sequence>MSLSFNILYSRLLVRHHWLVLSFVVFSCITLTVIAFVFTKLPDLSDPRIGWGARGKGTIFSQLMVLRHAAERFRQAYEIPSEESTLFGAFEQYLNVSVDDLDENTYRYDVLEKSDLWKKKNSDYEIIDYHNLNDSFYDLATYDDDEDYIDEVDKPESTLLYQYHRDRHFDTETLITKFVDNKLINITVLDFVRNLPQFNRTNYKSARLSFDLFRPYAFLLEHKYRGPSGRDGMIEFYIERLSSTDDLLSLNHLLSICKWEKEFKNILALSHVPSLSLATFVALYSSKTNCESITSDDVDRFRSILHTCLPYYLDGYMDIPLSDQFFNRVQIKHESADWTYQEQLKAIYAALRHTCFYKNITRFVFDHFLDKNFINDFQQSKTNAKVSLSMIFVSNYKTMKYNRTRDQTMCRKRQPYATKYCLQRGCMDDLNDKTIAKSCANQAPPSGNCDKYCICKNQCINQTEQMILMTPILKGEDLIEIYQKYFDGKRQFSTYENQYLKLIAVNFAYVREKAAMAQVYKDTLLAMIAAGLIIMITVLYLRSITIAFMIILGTTLALGVSYFVYRVIYGIPIFPTMSFMSVFILIGIGCDDIFVFFDTWHHEKAELLRKRHEKLQTDNTNVPLNDLNTNEELKTNIVEYFDDSLGEEALIEIMSRTLKHAASSMFVTSFTTSAAFFTNMLTNISFIQVFGVFTGTSILVYFLITITGIAAFAVIYEKYIHNMACCTSWIKIPIADICQRFRIYIFNNILPMIIIKLRYFLVLFFLCLGILGLVGVFYYPKLHVPSTPKVMFFGKTHPMEIYEFQMKRQFHGYIKQDNRFFAYPPISFVFGIRDIDDGYIFDMNDRGRLHLMPIDLHRQVTLDFFKQFIRDLGTRKDLFISNYNLEKDFDGFYKLSTENIFKGKLVQDRVKANFSKTNHFEMIRYLRTTNKSLIEELLSKSMQSNSTLHQISMTQLTQSPNPIIVYANYRKTFNKTLEKIYKQQVEHNAILSTFNETIRDAMIEVHQLSALKTGMQCITGTAGENNLPMEFCEKQLKKQRSRNWVVLLHKPSPIDGSVRPFAVLITIQGTLNRTNYNSYDVYYRKVKDFFDSYMKQHAPEHLKHGWFSSASFAFYGIQRETVVGSFSSLIASLGIALLILFLTSGNLFIAIYALLTMTFSITATITIFAFLKWELGIVEAIVIIMSVGLSVDFVVHFGVGYIHADPSTIERERKKARNRYSSTTSESHGFGSIWKEHHAEREVRVRESVSRVGSAVFMAAFTTFAAGFSMVHASLTAYGQMGQFLMTIMLSSWIFAMFFFLPLCAILGPVGGCGSIPFSRIALCFKQLIHRN</sequence>
<feature type="transmembrane region" description="Helical" evidence="7">
    <location>
        <begin position="1255"/>
        <end position="1278"/>
    </location>
</feature>
<feature type="transmembrane region" description="Helical" evidence="7">
    <location>
        <begin position="687"/>
        <end position="715"/>
    </location>
</feature>
<evidence type="ECO:0000256" key="3">
    <source>
        <dbReference type="ARBA" id="ARBA00022989"/>
    </source>
</evidence>
<dbReference type="PANTHER" id="PTHR45951">
    <property type="entry name" value="PROTEIN DISPATCHED-RELATED"/>
    <property type="match status" value="1"/>
</dbReference>
<dbReference type="InterPro" id="IPR003392">
    <property type="entry name" value="PTHD_SSD"/>
</dbReference>
<dbReference type="InterPro" id="IPR000731">
    <property type="entry name" value="SSD"/>
</dbReference>
<feature type="transmembrane region" description="Helical" evidence="7">
    <location>
        <begin position="577"/>
        <end position="600"/>
    </location>
</feature>
<evidence type="ECO:0000313" key="11">
    <source>
        <dbReference type="Proteomes" id="UP000663828"/>
    </source>
</evidence>
<feature type="transmembrane region" description="Helical" evidence="7">
    <location>
        <begin position="1122"/>
        <end position="1142"/>
    </location>
</feature>